<keyword evidence="3" id="KW-0804">Transcription</keyword>
<dbReference type="InterPro" id="IPR009057">
    <property type="entry name" value="Homeodomain-like_sf"/>
</dbReference>
<dbReference type="PANTHER" id="PTHR46796">
    <property type="entry name" value="HTH-TYPE TRANSCRIPTIONAL ACTIVATOR RHAS-RELATED"/>
    <property type="match status" value="1"/>
</dbReference>
<proteinExistence type="predicted"/>
<comment type="caution">
    <text evidence="5">The sequence shown here is derived from an EMBL/GenBank/DDBJ whole genome shotgun (WGS) entry which is preliminary data.</text>
</comment>
<dbReference type="Proteomes" id="UP000028701">
    <property type="component" value="Unassembled WGS sequence"/>
</dbReference>
<evidence type="ECO:0000313" key="5">
    <source>
        <dbReference type="EMBL" id="GAK69070.1"/>
    </source>
</evidence>
<dbReference type="Gene3D" id="1.10.10.60">
    <property type="entry name" value="Homeodomain-like"/>
    <property type="match status" value="1"/>
</dbReference>
<protein>
    <submittedName>
        <fullName evidence="5">Putative AraC family transcriptional regulator</fullName>
    </submittedName>
</protein>
<organism evidence="5 6">
    <name type="scientific">Agrobacterium rubi TR3 = NBRC 13261</name>
    <dbReference type="NCBI Taxonomy" id="1368415"/>
    <lineage>
        <taxon>Bacteria</taxon>
        <taxon>Pseudomonadati</taxon>
        <taxon>Pseudomonadota</taxon>
        <taxon>Alphaproteobacteria</taxon>
        <taxon>Hyphomicrobiales</taxon>
        <taxon>Rhizobiaceae</taxon>
        <taxon>Rhizobium/Agrobacterium group</taxon>
        <taxon>Agrobacterium</taxon>
    </lineage>
</organism>
<sequence>MQSGLGVVSDLSDPVASGWINLASGMKGCERIEAFFSGPAYQPHRHDTYAIGRTRSGVQRFQYRGEGSAGLPGTVMVLYPDELHDGQAGTEDGFHYQMIYLDPLLVQNALGHGHSLPFIAGGVTSHPQLLNAIDRIFAHMSEPLETLQYDDAVYDISVALKAAAPTTNRRALSAPDYRATDTARDYLLHSNDQLISLEQLEMLTGQDRWKLSRDFRRVFGTSPYRYLILRRLDQAKARITAGQPLVQVALDTGFADQAHLTRHFRGAFGMTPAQWRKMTLKTR</sequence>
<dbReference type="Pfam" id="PF02311">
    <property type="entry name" value="AraC_binding"/>
    <property type="match status" value="1"/>
</dbReference>
<keyword evidence="1" id="KW-0805">Transcription regulation</keyword>
<dbReference type="InterPro" id="IPR050204">
    <property type="entry name" value="AraC_XylS_family_regulators"/>
</dbReference>
<accession>A0A081CQX4</accession>
<evidence type="ECO:0000256" key="1">
    <source>
        <dbReference type="ARBA" id="ARBA00023015"/>
    </source>
</evidence>
<dbReference type="AlphaFoldDB" id="A0A081CQX4"/>
<evidence type="ECO:0000313" key="6">
    <source>
        <dbReference type="Proteomes" id="UP000028701"/>
    </source>
</evidence>
<evidence type="ECO:0000256" key="2">
    <source>
        <dbReference type="ARBA" id="ARBA00023125"/>
    </source>
</evidence>
<dbReference type="PROSITE" id="PS01124">
    <property type="entry name" value="HTH_ARAC_FAMILY_2"/>
    <property type="match status" value="1"/>
</dbReference>
<dbReference type="Pfam" id="PF12833">
    <property type="entry name" value="HTH_18"/>
    <property type="match status" value="1"/>
</dbReference>
<dbReference type="InterPro" id="IPR037923">
    <property type="entry name" value="HTH-like"/>
</dbReference>
<dbReference type="GO" id="GO:0003700">
    <property type="term" value="F:DNA-binding transcription factor activity"/>
    <property type="evidence" value="ECO:0007669"/>
    <property type="project" value="InterPro"/>
</dbReference>
<gene>
    <name evidence="5" type="ORF">RRU01S_03_02410</name>
</gene>
<dbReference type="PANTHER" id="PTHR46796:SF2">
    <property type="entry name" value="TRANSCRIPTIONAL REGULATORY PROTEIN"/>
    <property type="match status" value="1"/>
</dbReference>
<dbReference type="EMBL" id="BBJU01000003">
    <property type="protein sequence ID" value="GAK69070.1"/>
    <property type="molecule type" value="Genomic_DNA"/>
</dbReference>
<name>A0A081CQX4_9HYPH</name>
<reference evidence="5 6" key="1">
    <citation type="submission" date="2014-08" db="EMBL/GenBank/DDBJ databases">
        <title>Whole genome shotgun sequence of Rhizobium rubi NBRC 13261.</title>
        <authorList>
            <person name="Katano-Makiyama Y."/>
            <person name="Hosoyama A."/>
            <person name="Hashimoto M."/>
            <person name="Hosoyama Y."/>
            <person name="Noguchi M."/>
            <person name="Tsuchikane K."/>
            <person name="Uohara A."/>
            <person name="Ohji S."/>
            <person name="Ichikawa N."/>
            <person name="Kimura A."/>
            <person name="Yamazoe A."/>
            <person name="Fujita N."/>
        </authorList>
    </citation>
    <scope>NUCLEOTIDE SEQUENCE [LARGE SCALE GENOMIC DNA]</scope>
    <source>
        <strain evidence="5 6">NBRC 13261</strain>
    </source>
</reference>
<dbReference type="InterPro" id="IPR003313">
    <property type="entry name" value="AraC-bd"/>
</dbReference>
<dbReference type="eggNOG" id="COG2207">
    <property type="taxonomic scope" value="Bacteria"/>
</dbReference>
<feature type="domain" description="HTH araC/xylS-type" evidence="4">
    <location>
        <begin position="181"/>
        <end position="278"/>
    </location>
</feature>
<keyword evidence="2" id="KW-0238">DNA-binding</keyword>
<dbReference type="InterPro" id="IPR018060">
    <property type="entry name" value="HTH_AraC"/>
</dbReference>
<dbReference type="SUPFAM" id="SSF51215">
    <property type="entry name" value="Regulatory protein AraC"/>
    <property type="match status" value="1"/>
</dbReference>
<evidence type="ECO:0000259" key="4">
    <source>
        <dbReference type="PROSITE" id="PS01124"/>
    </source>
</evidence>
<evidence type="ECO:0000256" key="3">
    <source>
        <dbReference type="ARBA" id="ARBA00023163"/>
    </source>
</evidence>
<dbReference type="SUPFAM" id="SSF46689">
    <property type="entry name" value="Homeodomain-like"/>
    <property type="match status" value="2"/>
</dbReference>
<dbReference type="SMART" id="SM00342">
    <property type="entry name" value="HTH_ARAC"/>
    <property type="match status" value="1"/>
</dbReference>
<dbReference type="GO" id="GO:0043565">
    <property type="term" value="F:sequence-specific DNA binding"/>
    <property type="evidence" value="ECO:0007669"/>
    <property type="project" value="InterPro"/>
</dbReference>